<dbReference type="InterPro" id="IPR000836">
    <property type="entry name" value="PRTase_dom"/>
</dbReference>
<evidence type="ECO:0000313" key="11">
    <source>
        <dbReference type="Proteomes" id="UP000789831"/>
    </source>
</evidence>
<dbReference type="SUPFAM" id="SSF53271">
    <property type="entry name" value="PRTase-like"/>
    <property type="match status" value="1"/>
</dbReference>
<dbReference type="InterPro" id="IPR004467">
    <property type="entry name" value="Or_phspho_trans_dom"/>
</dbReference>
<keyword evidence="6" id="KW-0328">Glycosyltransferase</keyword>
<evidence type="ECO:0000259" key="9">
    <source>
        <dbReference type="Pfam" id="PF00156"/>
    </source>
</evidence>
<dbReference type="CDD" id="cd06223">
    <property type="entry name" value="PRTases_typeI"/>
    <property type="match status" value="1"/>
</dbReference>
<proteinExistence type="inferred from homology"/>
<keyword evidence="7" id="KW-0808">Transferase</keyword>
<dbReference type="OrthoDB" id="5553476at2759"/>
<dbReference type="Proteomes" id="UP000789831">
    <property type="component" value="Unassembled WGS sequence"/>
</dbReference>
<evidence type="ECO:0000313" key="10">
    <source>
        <dbReference type="EMBL" id="CAG8558045.1"/>
    </source>
</evidence>
<keyword evidence="11" id="KW-1185">Reference proteome</keyword>
<dbReference type="HAMAP" id="MF_01208">
    <property type="entry name" value="PyrE"/>
    <property type="match status" value="1"/>
</dbReference>
<dbReference type="AlphaFoldDB" id="A0A9N9B9L6"/>
<dbReference type="GO" id="GO:0004588">
    <property type="term" value="F:orotate phosphoribosyltransferase activity"/>
    <property type="evidence" value="ECO:0007669"/>
    <property type="project" value="UniProtKB-EC"/>
</dbReference>
<dbReference type="GO" id="GO:0006207">
    <property type="term" value="P:'de novo' pyrimidine nucleobase biosynthetic process"/>
    <property type="evidence" value="ECO:0007669"/>
    <property type="project" value="TreeGrafter"/>
</dbReference>
<evidence type="ECO:0000256" key="5">
    <source>
        <dbReference type="ARBA" id="ARBA00011971"/>
    </source>
</evidence>
<evidence type="ECO:0000256" key="6">
    <source>
        <dbReference type="ARBA" id="ARBA00022676"/>
    </source>
</evidence>
<dbReference type="EMBL" id="CAJVPL010001194">
    <property type="protein sequence ID" value="CAG8558045.1"/>
    <property type="molecule type" value="Genomic_DNA"/>
</dbReference>
<name>A0A9N9B9L6_9GLOM</name>
<evidence type="ECO:0000256" key="8">
    <source>
        <dbReference type="ARBA" id="ARBA00022975"/>
    </source>
</evidence>
<dbReference type="PANTHER" id="PTHR46683:SF1">
    <property type="entry name" value="OROTATE PHOSPHORIBOSYLTRANSFERASE 1-RELATED"/>
    <property type="match status" value="1"/>
</dbReference>
<evidence type="ECO:0000256" key="4">
    <source>
        <dbReference type="ARBA" id="ARBA00011738"/>
    </source>
</evidence>
<protein>
    <recommendedName>
        <fullName evidence="5">orotate phosphoribosyltransferase</fullName>
        <ecNumber evidence="5">2.4.2.10</ecNumber>
    </recommendedName>
</protein>
<reference evidence="10" key="1">
    <citation type="submission" date="2021-06" db="EMBL/GenBank/DDBJ databases">
        <authorList>
            <person name="Kallberg Y."/>
            <person name="Tangrot J."/>
            <person name="Rosling A."/>
        </authorList>
    </citation>
    <scope>NUCLEOTIDE SEQUENCE</scope>
    <source>
        <strain evidence="10">MT106</strain>
    </source>
</reference>
<comment type="subunit">
    <text evidence="4">Homodimer.</text>
</comment>
<evidence type="ECO:0000256" key="1">
    <source>
        <dbReference type="ARBA" id="ARBA00003769"/>
    </source>
</evidence>
<dbReference type="PANTHER" id="PTHR46683">
    <property type="entry name" value="OROTATE PHOSPHORIBOSYLTRANSFERASE 1-RELATED"/>
    <property type="match status" value="1"/>
</dbReference>
<gene>
    <name evidence="10" type="ORF">AGERDE_LOCUS7012</name>
</gene>
<dbReference type="NCBIfam" id="TIGR00336">
    <property type="entry name" value="pyrE"/>
    <property type="match status" value="1"/>
</dbReference>
<dbReference type="InterPro" id="IPR023031">
    <property type="entry name" value="OPRT"/>
</dbReference>
<dbReference type="EC" id="2.4.2.10" evidence="5"/>
<dbReference type="Pfam" id="PF00156">
    <property type="entry name" value="Pribosyltran"/>
    <property type="match status" value="1"/>
</dbReference>
<comment type="pathway">
    <text evidence="2">Pyrimidine metabolism; UMP biosynthesis via de novo pathway; UMP from orotate: step 1/2.</text>
</comment>
<dbReference type="GO" id="GO:0006221">
    <property type="term" value="P:pyrimidine nucleotide biosynthetic process"/>
    <property type="evidence" value="ECO:0007669"/>
    <property type="project" value="UniProtKB-KW"/>
</dbReference>
<dbReference type="GO" id="GO:0046132">
    <property type="term" value="P:pyrimidine ribonucleoside biosynthetic process"/>
    <property type="evidence" value="ECO:0007669"/>
    <property type="project" value="TreeGrafter"/>
</dbReference>
<comment type="similarity">
    <text evidence="3">Belongs to the purine/pyrimidine phosphoribosyltransferase family. PyrE subfamily.</text>
</comment>
<comment type="caution">
    <text evidence="10">The sequence shown here is derived from an EMBL/GenBank/DDBJ whole genome shotgun (WGS) entry which is preliminary data.</text>
</comment>
<dbReference type="FunFam" id="3.40.50.2020:FF:000008">
    <property type="entry name" value="Orotate phosphoribosyltransferase"/>
    <property type="match status" value="1"/>
</dbReference>
<organism evidence="10 11">
    <name type="scientific">Ambispora gerdemannii</name>
    <dbReference type="NCBI Taxonomy" id="144530"/>
    <lineage>
        <taxon>Eukaryota</taxon>
        <taxon>Fungi</taxon>
        <taxon>Fungi incertae sedis</taxon>
        <taxon>Mucoromycota</taxon>
        <taxon>Glomeromycotina</taxon>
        <taxon>Glomeromycetes</taxon>
        <taxon>Archaeosporales</taxon>
        <taxon>Ambisporaceae</taxon>
        <taxon>Ambispora</taxon>
    </lineage>
</organism>
<dbReference type="Gene3D" id="3.40.50.2020">
    <property type="match status" value="1"/>
</dbReference>
<comment type="function">
    <text evidence="1">Catalyzes the transfer of a ribosyl phosphate group from 5-phosphoribose 1-diphosphate to orotate, leading to the formation of orotidine monophosphate (OMP).</text>
</comment>
<accession>A0A9N9B9L6</accession>
<sequence>MPLKTYQRDFISFAIDQNALRFGSFKLKSGRISPFFFNAGQFYTGRSLSFLSQCYAATLEDIAVVSSLAESNITTVASNKNDLIKYEMIFGPAYKGIPLVSSTATALYEKYHKEIPYSFNRKEKKDHGEGGDIVGAPLTTGSRVIIIDDVITAGTAIRESLEIIKVHNALAVGIIVALDRQERGTGEKSAIQELEDDYGIPVKPIINLEQIIEYLTENGGYDEHLENLKKYREVYGI</sequence>
<evidence type="ECO:0000256" key="2">
    <source>
        <dbReference type="ARBA" id="ARBA00004889"/>
    </source>
</evidence>
<feature type="domain" description="Phosphoribosyltransferase" evidence="9">
    <location>
        <begin position="71"/>
        <end position="184"/>
    </location>
</feature>
<evidence type="ECO:0000256" key="3">
    <source>
        <dbReference type="ARBA" id="ARBA00006340"/>
    </source>
</evidence>
<keyword evidence="8" id="KW-0665">Pyrimidine biosynthesis</keyword>
<dbReference type="InterPro" id="IPR029057">
    <property type="entry name" value="PRTase-like"/>
</dbReference>
<dbReference type="GO" id="GO:0005737">
    <property type="term" value="C:cytoplasm"/>
    <property type="evidence" value="ECO:0007669"/>
    <property type="project" value="TreeGrafter"/>
</dbReference>
<evidence type="ECO:0000256" key="7">
    <source>
        <dbReference type="ARBA" id="ARBA00022679"/>
    </source>
</evidence>